<feature type="region of interest" description="Disordered" evidence="1">
    <location>
        <begin position="64"/>
        <end position="98"/>
    </location>
</feature>
<feature type="compositionally biased region" description="Polar residues" evidence="1">
    <location>
        <begin position="84"/>
        <end position="98"/>
    </location>
</feature>
<feature type="compositionally biased region" description="Polar residues" evidence="1">
    <location>
        <begin position="263"/>
        <end position="285"/>
    </location>
</feature>
<sequence length="681" mass="76181">METPEIVKQARQKRMEMEARLQANLAGQRMRDLLEETEQRNQDHVDDMALASDSDFALVTNEGGKVIDDGEGDVPKEKERDSEPLTSLIPSKNNNLENSMDQGKRQDFCFGSIHSIPQNISVIQLPKYQQTQATPQAQNQICPSIHLSSEEINHAHAQWSSSIIIRLVGCFIDQTSLINKLMATWKLRAEPNIINIEKGKRIEAIRKGKVIRQSHGSRDNASTSVKVKSSLPFDNPKSNQLSPEPKEKGHTTAAPKNKEIKEFSSQTPILSPNKATPSPQNTSSPPCTPLAEASKVILKPRHYINTTIMALPNPHLKPPSESLLENHFFSQDAKTTSIIASKPQRRYAEKSKPKIENGTEAENPIRLTFQDPNNHSTMGFFQESTDGATPLSNQSSKLQHQDSIPLENMVEPYDSSHFLDNLVSSMGTSMLESQLLQVREHAVKELMTHLRDNGQALLFPLAIIQTSPTPIDPQMNNELFNSNQLLQVINLDLFTALSTYQGNLPQGALLYTSSSIQAVDTIVTSSLSLETGCLEYHLKFSPTPSLRYTRKFYMDDSPHYGHYINPEIEESVSTVGHDEVEIDKNMTPINIPEWNARGAASAEFRRAIIDLKTRHLPRVVFITETRVGGIRAKNIIRSIGYDGFYKVDPMGYAGGLWLLWDSAFVKMDIHGNSFQGIQTII</sequence>
<keyword evidence="2" id="KW-0548">Nucleotidyltransferase</keyword>
<proteinExistence type="predicted"/>
<reference evidence="2" key="1">
    <citation type="submission" date="2020-09" db="EMBL/GenBank/DDBJ databases">
        <title>Genome-Enabled Discovery of Anthraquinone Biosynthesis in Senna tora.</title>
        <authorList>
            <person name="Kang S.-H."/>
            <person name="Pandey R.P."/>
            <person name="Lee C.-M."/>
            <person name="Sim J.-S."/>
            <person name="Jeong J.-T."/>
            <person name="Choi B.-S."/>
            <person name="Jung M."/>
            <person name="Ginzburg D."/>
            <person name="Zhao K."/>
            <person name="Won S.Y."/>
            <person name="Oh T.-J."/>
            <person name="Yu Y."/>
            <person name="Kim N.-H."/>
            <person name="Lee O.R."/>
            <person name="Lee T.-H."/>
            <person name="Bashyal P."/>
            <person name="Kim T.-S."/>
            <person name="Lee W.-H."/>
            <person name="Kawkins C."/>
            <person name="Kim C.-K."/>
            <person name="Kim J.S."/>
            <person name="Ahn B.O."/>
            <person name="Rhee S.Y."/>
            <person name="Sohng J.K."/>
        </authorList>
    </citation>
    <scope>NUCLEOTIDE SEQUENCE</scope>
    <source>
        <tissue evidence="2">Leaf</tissue>
    </source>
</reference>
<gene>
    <name evidence="2" type="ORF">G2W53_037209</name>
</gene>
<dbReference type="EMBL" id="JAAIUW010000011">
    <property type="protein sequence ID" value="KAF7810466.1"/>
    <property type="molecule type" value="Genomic_DNA"/>
</dbReference>
<dbReference type="AlphaFoldDB" id="A0A834SWV8"/>
<evidence type="ECO:0000313" key="3">
    <source>
        <dbReference type="Proteomes" id="UP000634136"/>
    </source>
</evidence>
<accession>A0A834SWV8</accession>
<comment type="caution">
    <text evidence="2">The sequence shown here is derived from an EMBL/GenBank/DDBJ whole genome shotgun (WGS) entry which is preliminary data.</text>
</comment>
<organism evidence="2 3">
    <name type="scientific">Senna tora</name>
    <dbReference type="NCBI Taxonomy" id="362788"/>
    <lineage>
        <taxon>Eukaryota</taxon>
        <taxon>Viridiplantae</taxon>
        <taxon>Streptophyta</taxon>
        <taxon>Embryophyta</taxon>
        <taxon>Tracheophyta</taxon>
        <taxon>Spermatophyta</taxon>
        <taxon>Magnoliopsida</taxon>
        <taxon>eudicotyledons</taxon>
        <taxon>Gunneridae</taxon>
        <taxon>Pentapetalae</taxon>
        <taxon>rosids</taxon>
        <taxon>fabids</taxon>
        <taxon>Fabales</taxon>
        <taxon>Fabaceae</taxon>
        <taxon>Caesalpinioideae</taxon>
        <taxon>Cassia clade</taxon>
        <taxon>Senna</taxon>
    </lineage>
</organism>
<evidence type="ECO:0000313" key="2">
    <source>
        <dbReference type="EMBL" id="KAF7810466.1"/>
    </source>
</evidence>
<name>A0A834SWV8_9FABA</name>
<protein>
    <submittedName>
        <fullName evidence="2">Reverse transcriptase</fullName>
    </submittedName>
</protein>
<feature type="compositionally biased region" description="Basic and acidic residues" evidence="1">
    <location>
        <begin position="346"/>
        <end position="357"/>
    </location>
</feature>
<feature type="region of interest" description="Disordered" evidence="1">
    <location>
        <begin position="343"/>
        <end position="362"/>
    </location>
</feature>
<feature type="compositionally biased region" description="Basic and acidic residues" evidence="1">
    <location>
        <begin position="65"/>
        <end position="83"/>
    </location>
</feature>
<evidence type="ECO:0000256" key="1">
    <source>
        <dbReference type="SAM" id="MobiDB-lite"/>
    </source>
</evidence>
<feature type="region of interest" description="Disordered" evidence="1">
    <location>
        <begin position="209"/>
        <end position="287"/>
    </location>
</feature>
<dbReference type="GO" id="GO:0003964">
    <property type="term" value="F:RNA-directed DNA polymerase activity"/>
    <property type="evidence" value="ECO:0007669"/>
    <property type="project" value="UniProtKB-KW"/>
</dbReference>
<keyword evidence="3" id="KW-1185">Reference proteome</keyword>
<keyword evidence="2" id="KW-0808">Transferase</keyword>
<keyword evidence="2" id="KW-0695">RNA-directed DNA polymerase</keyword>
<dbReference type="PANTHER" id="PTHR35218:SF9">
    <property type="entry name" value="ENDONUCLEASE_EXONUCLEASE_PHOSPHATASE DOMAIN-CONTAINING PROTEIN"/>
    <property type="match status" value="1"/>
</dbReference>
<dbReference type="Proteomes" id="UP000634136">
    <property type="component" value="Unassembled WGS sequence"/>
</dbReference>
<dbReference type="PANTHER" id="PTHR35218">
    <property type="entry name" value="RNASE H DOMAIN-CONTAINING PROTEIN"/>
    <property type="match status" value="1"/>
</dbReference>
<feature type="compositionally biased region" description="Basic and acidic residues" evidence="1">
    <location>
        <begin position="244"/>
        <end position="262"/>
    </location>
</feature>